<feature type="compositionally biased region" description="Basic and acidic residues" evidence="1">
    <location>
        <begin position="122"/>
        <end position="133"/>
    </location>
</feature>
<organism evidence="3 4">
    <name type="scientific">Microdochium bolleyi</name>
    <dbReference type="NCBI Taxonomy" id="196109"/>
    <lineage>
        <taxon>Eukaryota</taxon>
        <taxon>Fungi</taxon>
        <taxon>Dikarya</taxon>
        <taxon>Ascomycota</taxon>
        <taxon>Pezizomycotina</taxon>
        <taxon>Sordariomycetes</taxon>
        <taxon>Xylariomycetidae</taxon>
        <taxon>Xylariales</taxon>
        <taxon>Microdochiaceae</taxon>
        <taxon>Microdochium</taxon>
    </lineage>
</organism>
<dbReference type="Proteomes" id="UP000070501">
    <property type="component" value="Unassembled WGS sequence"/>
</dbReference>
<keyword evidence="2" id="KW-0472">Membrane</keyword>
<keyword evidence="2" id="KW-0812">Transmembrane</keyword>
<accession>A0A136J1L7</accession>
<feature type="compositionally biased region" description="Basic and acidic residues" evidence="1">
    <location>
        <begin position="168"/>
        <end position="181"/>
    </location>
</feature>
<evidence type="ECO:0000313" key="4">
    <source>
        <dbReference type="Proteomes" id="UP000070501"/>
    </source>
</evidence>
<feature type="region of interest" description="Disordered" evidence="1">
    <location>
        <begin position="106"/>
        <end position="198"/>
    </location>
</feature>
<evidence type="ECO:0000313" key="3">
    <source>
        <dbReference type="EMBL" id="KXJ90926.1"/>
    </source>
</evidence>
<feature type="compositionally biased region" description="Polar residues" evidence="1">
    <location>
        <begin position="139"/>
        <end position="150"/>
    </location>
</feature>
<feature type="transmembrane region" description="Helical" evidence="2">
    <location>
        <begin position="241"/>
        <end position="264"/>
    </location>
</feature>
<keyword evidence="2" id="KW-1133">Transmembrane helix</keyword>
<evidence type="ECO:0000256" key="2">
    <source>
        <dbReference type="SAM" id="Phobius"/>
    </source>
</evidence>
<evidence type="ECO:0000256" key="1">
    <source>
        <dbReference type="SAM" id="MobiDB-lite"/>
    </source>
</evidence>
<dbReference type="AlphaFoldDB" id="A0A136J1L7"/>
<name>A0A136J1L7_9PEZI</name>
<reference evidence="4" key="1">
    <citation type="submission" date="2016-02" db="EMBL/GenBank/DDBJ databases">
        <title>Draft genome sequence of Microdochium bolleyi, a fungal endophyte of beachgrass.</title>
        <authorList>
            <consortium name="DOE Joint Genome Institute"/>
            <person name="David A.S."/>
            <person name="May G."/>
            <person name="Haridas S."/>
            <person name="Lim J."/>
            <person name="Wang M."/>
            <person name="Labutti K."/>
            <person name="Lipzen A."/>
            <person name="Barry K."/>
            <person name="Grigoriev I.V."/>
        </authorList>
    </citation>
    <scope>NUCLEOTIDE SEQUENCE [LARGE SCALE GENOMIC DNA]</scope>
    <source>
        <strain evidence="4">J235TASD1</strain>
    </source>
</reference>
<gene>
    <name evidence="3" type="ORF">Micbo1qcDRAFT_225788</name>
</gene>
<dbReference type="EMBL" id="KQ964251">
    <property type="protein sequence ID" value="KXJ90926.1"/>
    <property type="molecule type" value="Genomic_DNA"/>
</dbReference>
<dbReference type="InParanoid" id="A0A136J1L7"/>
<keyword evidence="4" id="KW-1185">Reference proteome</keyword>
<sequence>MACKHGPLLNLCSPRHSRLLVDSYCTGDCLEHLRGTPLGKLPYTCCSPYFRLYAYAPSRLTKAWCPNARIEQVGYTYCISQCTPSQSHVQLSTPLPPRHLRVMLAHSPRSRDRPAGSVPSRVDAKTHAREHTSPRGQKRAQQGTDETVTKQARLAGKVASSQQSQDSKCWRQDTAKRDRDTPLMTATAPGSIVLDPPPRNISMAQMGGVRGQGRAVAPTGATVYAAPPGIMGCYPLRTEQAAGLVGLVPCLWVAFCSSLGYFVAW</sequence>
<protein>
    <submittedName>
        <fullName evidence="3">Uncharacterized protein</fullName>
    </submittedName>
</protein>
<proteinExistence type="predicted"/>